<evidence type="ECO:0000256" key="2">
    <source>
        <dbReference type="ARBA" id="ARBA00022908"/>
    </source>
</evidence>
<evidence type="ECO:0000256" key="3">
    <source>
        <dbReference type="ARBA" id="ARBA00023125"/>
    </source>
</evidence>
<evidence type="ECO:0000313" key="6">
    <source>
        <dbReference type="EMBL" id="OOE45313.1"/>
    </source>
</evidence>
<dbReference type="PANTHER" id="PTHR30629">
    <property type="entry name" value="PROPHAGE INTEGRASE"/>
    <property type="match status" value="1"/>
</dbReference>
<reference evidence="6 7" key="1">
    <citation type="journal article" date="2017" name="Genome Announc.">
        <title>Draft Genome Sequences of Salinivibrio proteolyticus, Salinivibrio sharmensis, Salinivibrio siamensis, Salinivibrio costicola subsp. alcaliphilus, Salinivibrio costicola subsp. vallismortis, and 29 New Isolates Belonging to the Genus Salinivibrio.</title>
        <authorList>
            <person name="Lopez-Hermoso C."/>
            <person name="de la Haba R.R."/>
            <person name="Sanchez-Porro C."/>
            <person name="Bayliss S.C."/>
            <person name="Feil E.J."/>
            <person name="Ventosa A."/>
        </authorList>
    </citation>
    <scope>NUCLEOTIDE SEQUENCE [LARGE SCALE GENOMIC DNA]</scope>
    <source>
        <strain evidence="6 7">IC202</strain>
    </source>
</reference>
<sequence length="406" mass="46056">MARLNDKQLKSLLAKKEVGRHAVGSGLYFRISTSGNASWEVRYTINGRRKFYTLEMGYPDLSLANAHIEAASIKRAVRQGTDPVTQRHRDNMITIKSVTDLFEAYFDKVKDDLKEPERFKRLYEMSVKPYVGDSSIASITARDIESLLNNTLAKGQKAKTRKLLSLLKKIFAYAVKLDLLPASPSAVFTTKDAGGQAVPRDVYLTLDELADLFEAMNQDPLFTQTNKLAVAMIIVLGNRKMELIAAPWSEFDLDGGFWHLPADRNKTKEAITFPLPDQCITWLKELKFLAGNSPYVFPKRMNYSKTPHMSERTLLTAIQTLQSRHGLKRTTVHDLRRSCRTLLSSIGVSNDTAERMLNHKMDKIRDTYDQYDYMNERAVEHAKLAALIQPMVDNISNVAILGKRSY</sequence>
<evidence type="ECO:0000256" key="4">
    <source>
        <dbReference type="ARBA" id="ARBA00023172"/>
    </source>
</evidence>
<dbReference type="EMBL" id="MUEO01000008">
    <property type="protein sequence ID" value="OOE45313.1"/>
    <property type="molecule type" value="Genomic_DNA"/>
</dbReference>
<dbReference type="Pfam" id="PF13356">
    <property type="entry name" value="Arm-DNA-bind_3"/>
    <property type="match status" value="1"/>
</dbReference>
<dbReference type="InterPro" id="IPR002104">
    <property type="entry name" value="Integrase_catalytic"/>
</dbReference>
<dbReference type="InterPro" id="IPR025166">
    <property type="entry name" value="Integrase_DNA_bind_dom"/>
</dbReference>
<dbReference type="InterPro" id="IPR050808">
    <property type="entry name" value="Phage_Integrase"/>
</dbReference>
<dbReference type="RefSeq" id="WP_077457465.1">
    <property type="nucleotide sequence ID" value="NZ_MUEO01000008.1"/>
</dbReference>
<dbReference type="SUPFAM" id="SSF56349">
    <property type="entry name" value="DNA breaking-rejoining enzymes"/>
    <property type="match status" value="1"/>
</dbReference>
<comment type="similarity">
    <text evidence="1">Belongs to the 'phage' integrase family.</text>
</comment>
<dbReference type="Gene3D" id="1.10.443.10">
    <property type="entry name" value="Intergrase catalytic core"/>
    <property type="match status" value="1"/>
</dbReference>
<keyword evidence="4" id="KW-0233">DNA recombination</keyword>
<dbReference type="PANTHER" id="PTHR30629:SF2">
    <property type="entry name" value="PROPHAGE INTEGRASE INTS-RELATED"/>
    <property type="match status" value="1"/>
</dbReference>
<dbReference type="GO" id="GO:0015074">
    <property type="term" value="P:DNA integration"/>
    <property type="evidence" value="ECO:0007669"/>
    <property type="project" value="UniProtKB-KW"/>
</dbReference>
<dbReference type="InterPro" id="IPR053876">
    <property type="entry name" value="Phage_int_M"/>
</dbReference>
<dbReference type="InterPro" id="IPR011010">
    <property type="entry name" value="DNA_brk_join_enz"/>
</dbReference>
<name>A0AB36K875_9GAMM</name>
<accession>A0AB36K875</accession>
<dbReference type="InterPro" id="IPR010998">
    <property type="entry name" value="Integrase_recombinase_N"/>
</dbReference>
<dbReference type="GO" id="GO:0006310">
    <property type="term" value="P:DNA recombination"/>
    <property type="evidence" value="ECO:0007669"/>
    <property type="project" value="UniProtKB-KW"/>
</dbReference>
<dbReference type="Gene3D" id="1.10.150.130">
    <property type="match status" value="1"/>
</dbReference>
<comment type="caution">
    <text evidence="6">The sequence shown here is derived from an EMBL/GenBank/DDBJ whole genome shotgun (WGS) entry which is preliminary data.</text>
</comment>
<dbReference type="PROSITE" id="PS51898">
    <property type="entry name" value="TYR_RECOMBINASE"/>
    <property type="match status" value="1"/>
</dbReference>
<evidence type="ECO:0000313" key="7">
    <source>
        <dbReference type="Proteomes" id="UP000188726"/>
    </source>
</evidence>
<dbReference type="InterPro" id="IPR038488">
    <property type="entry name" value="Integrase_DNA-bd_sf"/>
</dbReference>
<dbReference type="GO" id="GO:0003677">
    <property type="term" value="F:DNA binding"/>
    <property type="evidence" value="ECO:0007669"/>
    <property type="project" value="UniProtKB-KW"/>
</dbReference>
<dbReference type="Pfam" id="PF00589">
    <property type="entry name" value="Phage_integrase"/>
    <property type="match status" value="1"/>
</dbReference>
<dbReference type="AlphaFoldDB" id="A0AB36K875"/>
<evidence type="ECO:0000259" key="5">
    <source>
        <dbReference type="PROSITE" id="PS51898"/>
    </source>
</evidence>
<gene>
    <name evidence="6" type="ORF">BZG09_05060</name>
</gene>
<feature type="domain" description="Tyr recombinase" evidence="5">
    <location>
        <begin position="199"/>
        <end position="387"/>
    </location>
</feature>
<organism evidence="6 7">
    <name type="scientific">Salinivibrio kushneri</name>
    <dbReference type="NCBI Taxonomy" id="1908198"/>
    <lineage>
        <taxon>Bacteria</taxon>
        <taxon>Pseudomonadati</taxon>
        <taxon>Pseudomonadota</taxon>
        <taxon>Gammaproteobacteria</taxon>
        <taxon>Vibrionales</taxon>
        <taxon>Vibrionaceae</taxon>
        <taxon>Salinivibrio</taxon>
    </lineage>
</organism>
<keyword evidence="3" id="KW-0238">DNA-binding</keyword>
<dbReference type="InterPro" id="IPR013762">
    <property type="entry name" value="Integrase-like_cat_sf"/>
</dbReference>
<dbReference type="Proteomes" id="UP000188726">
    <property type="component" value="Unassembled WGS sequence"/>
</dbReference>
<dbReference type="Gene3D" id="3.30.160.390">
    <property type="entry name" value="Integrase, DNA-binding domain"/>
    <property type="match status" value="1"/>
</dbReference>
<dbReference type="Pfam" id="PF22022">
    <property type="entry name" value="Phage_int_M"/>
    <property type="match status" value="1"/>
</dbReference>
<evidence type="ECO:0000256" key="1">
    <source>
        <dbReference type="ARBA" id="ARBA00008857"/>
    </source>
</evidence>
<keyword evidence="2" id="KW-0229">DNA integration</keyword>
<dbReference type="CDD" id="cd00801">
    <property type="entry name" value="INT_P4_C"/>
    <property type="match status" value="1"/>
</dbReference>
<proteinExistence type="inferred from homology"/>
<protein>
    <recommendedName>
        <fullName evidence="5">Tyr recombinase domain-containing protein</fullName>
    </recommendedName>
</protein>